<dbReference type="Proteomes" id="UP000710432">
    <property type="component" value="Unassembled WGS sequence"/>
</dbReference>
<evidence type="ECO:0000313" key="1">
    <source>
        <dbReference type="EMBL" id="KAH0521465.1"/>
    </source>
</evidence>
<protein>
    <submittedName>
        <fullName evidence="1">COMM domain-containing protein 1</fullName>
    </submittedName>
</protein>
<dbReference type="EMBL" id="JAATJU010000099">
    <property type="protein sequence ID" value="KAH0521465.1"/>
    <property type="molecule type" value="Genomic_DNA"/>
</dbReference>
<comment type="caution">
    <text evidence="1">The sequence shown here is derived from an EMBL/GenBank/DDBJ whole genome shotgun (WGS) entry which is preliminary data.</text>
</comment>
<sequence>MGHTIPWLEYWTVCGGRELSSSKRYSPSSLQESEFLCLEFDEVKVKQVLKRLSEVEESICTLMQAA</sequence>
<dbReference type="AlphaFoldDB" id="A0A8J6H2E1"/>
<name>A0A8J6H2E1_MICOH</name>
<gene>
    <name evidence="1" type="ORF">LTLLF_101830</name>
</gene>
<accession>A0A8J6H2E1</accession>
<proteinExistence type="predicted"/>
<organism evidence="1 2">
    <name type="scientific">Microtus ochrogaster</name>
    <name type="common">Prairie vole</name>
    <dbReference type="NCBI Taxonomy" id="79684"/>
    <lineage>
        <taxon>Eukaryota</taxon>
        <taxon>Metazoa</taxon>
        <taxon>Chordata</taxon>
        <taxon>Craniata</taxon>
        <taxon>Vertebrata</taxon>
        <taxon>Euteleostomi</taxon>
        <taxon>Mammalia</taxon>
        <taxon>Eutheria</taxon>
        <taxon>Euarchontoglires</taxon>
        <taxon>Glires</taxon>
        <taxon>Rodentia</taxon>
        <taxon>Myomorpha</taxon>
        <taxon>Muroidea</taxon>
        <taxon>Cricetidae</taxon>
        <taxon>Arvicolinae</taxon>
        <taxon>Microtus</taxon>
    </lineage>
</organism>
<evidence type="ECO:0000313" key="2">
    <source>
        <dbReference type="Proteomes" id="UP000710432"/>
    </source>
</evidence>
<reference evidence="1" key="1">
    <citation type="submission" date="2020-03" db="EMBL/GenBank/DDBJ databases">
        <title>Studies in the Genomics of Life Span.</title>
        <authorList>
            <person name="Glass D."/>
        </authorList>
    </citation>
    <scope>NUCLEOTIDE SEQUENCE</scope>
    <source>
        <strain evidence="1">LTLLF</strain>
        <tissue evidence="1">Muscle</tissue>
    </source>
</reference>